<dbReference type="Gene3D" id="1.20.5.780">
    <property type="entry name" value="Single helix bin"/>
    <property type="match status" value="1"/>
</dbReference>
<dbReference type="SUPFAM" id="SSF47598">
    <property type="entry name" value="Ribbon-helix-helix"/>
    <property type="match status" value="1"/>
</dbReference>
<evidence type="ECO:0000256" key="1">
    <source>
        <dbReference type="ARBA" id="ARBA00022649"/>
    </source>
</evidence>
<organism evidence="2">
    <name type="scientific">freshwater metagenome</name>
    <dbReference type="NCBI Taxonomy" id="449393"/>
    <lineage>
        <taxon>unclassified sequences</taxon>
        <taxon>metagenomes</taxon>
        <taxon>ecological metagenomes</taxon>
    </lineage>
</organism>
<reference evidence="2" key="1">
    <citation type="submission" date="2020-05" db="EMBL/GenBank/DDBJ databases">
        <authorList>
            <person name="Chiriac C."/>
            <person name="Salcher M."/>
            <person name="Ghai R."/>
            <person name="Kavagutti S V."/>
        </authorList>
    </citation>
    <scope>NUCLEOTIDE SEQUENCE</scope>
</reference>
<sequence length="61" mass="7094">MARFVYRAALREADEVLGREVDVTRMPVAQFEELLAALDRPAQPIPELVRLASRDRPYIRR</sequence>
<proteinExistence type="predicted"/>
<name>A0A6J6USQ9_9ZZZZ</name>
<dbReference type="InterPro" id="IPR014795">
    <property type="entry name" value="TacA_1-like"/>
</dbReference>
<evidence type="ECO:0000313" key="2">
    <source>
        <dbReference type="EMBL" id="CAB4761793.1"/>
    </source>
</evidence>
<dbReference type="GO" id="GO:0006355">
    <property type="term" value="P:regulation of DNA-templated transcription"/>
    <property type="evidence" value="ECO:0007669"/>
    <property type="project" value="InterPro"/>
</dbReference>
<dbReference type="InterPro" id="IPR010985">
    <property type="entry name" value="Ribbon_hlx_hlx"/>
</dbReference>
<gene>
    <name evidence="2" type="ORF">UFOPK2810_01390</name>
</gene>
<keyword evidence="1" id="KW-1277">Toxin-antitoxin system</keyword>
<accession>A0A6J6USQ9</accession>
<dbReference type="Pfam" id="PF08681">
    <property type="entry name" value="TacA1"/>
    <property type="match status" value="1"/>
</dbReference>
<protein>
    <submittedName>
        <fullName evidence="2">Unannotated protein</fullName>
    </submittedName>
</protein>
<dbReference type="EMBL" id="CAEZYZ010000263">
    <property type="protein sequence ID" value="CAB4761793.1"/>
    <property type="molecule type" value="Genomic_DNA"/>
</dbReference>
<dbReference type="AlphaFoldDB" id="A0A6J6USQ9"/>